<evidence type="ECO:0000256" key="13">
    <source>
        <dbReference type="ARBA" id="ARBA00023125"/>
    </source>
</evidence>
<accession>A0A086SY82</accession>
<dbReference type="UniPathway" id="UPA00143"/>
<dbReference type="Pfam" id="PF13923">
    <property type="entry name" value="zf-C3HC4_2"/>
    <property type="match status" value="1"/>
</dbReference>
<dbReference type="GO" id="GO:0006301">
    <property type="term" value="P:DNA damage tolerance"/>
    <property type="evidence" value="ECO:0007669"/>
    <property type="project" value="InterPro"/>
</dbReference>
<comment type="function">
    <text evidence="17">E3 RING-finger protein, member of the UBC2/RAD6 epistasis group. Associates to the E2 ubiquitin conjugating enzyme UBC2/RAD6 to form the UBC2-RAD18 ubiquitin ligase complex involved in postreplicative repair (PRR) of damaged DNA.</text>
</comment>
<feature type="region of interest" description="Disordered" evidence="18">
    <location>
        <begin position="99"/>
        <end position="156"/>
    </location>
</feature>
<dbReference type="GO" id="GO:0003697">
    <property type="term" value="F:single-stranded DNA binding"/>
    <property type="evidence" value="ECO:0007669"/>
    <property type="project" value="UniProtKB-UniRule"/>
</dbReference>
<evidence type="ECO:0000256" key="15">
    <source>
        <dbReference type="ARBA" id="ARBA00023242"/>
    </source>
</evidence>
<feature type="domain" description="RING-type" evidence="19">
    <location>
        <begin position="29"/>
        <end position="67"/>
    </location>
</feature>
<dbReference type="InterPro" id="IPR017907">
    <property type="entry name" value="Znf_RING_CS"/>
</dbReference>
<dbReference type="EMBL" id="JPKY01000105">
    <property type="protein sequence ID" value="KFH42064.1"/>
    <property type="molecule type" value="Genomic_DNA"/>
</dbReference>
<comment type="pathway">
    <text evidence="3 17">Protein modification; protein ubiquitination.</text>
</comment>
<dbReference type="Proteomes" id="UP000029964">
    <property type="component" value="Unassembled WGS sequence"/>
</dbReference>
<evidence type="ECO:0000256" key="6">
    <source>
        <dbReference type="ARBA" id="ARBA00015551"/>
    </source>
</evidence>
<dbReference type="SMART" id="SM00513">
    <property type="entry name" value="SAP"/>
    <property type="match status" value="1"/>
</dbReference>
<comment type="subunit">
    <text evidence="17">Interacts with E2 UBC2, forming a complex with ubiquitin ligase activity.</text>
</comment>
<dbReference type="InterPro" id="IPR003034">
    <property type="entry name" value="SAP_dom"/>
</dbReference>
<comment type="subcellular location">
    <subcellularLocation>
        <location evidence="2 17">Nucleus</location>
    </subcellularLocation>
</comment>
<feature type="region of interest" description="Disordered" evidence="18">
    <location>
        <begin position="358"/>
        <end position="557"/>
    </location>
</feature>
<dbReference type="Gene3D" id="3.30.40.10">
    <property type="entry name" value="Zinc/RING finger domain, C3HC4 (zinc finger)"/>
    <property type="match status" value="1"/>
</dbReference>
<dbReference type="PANTHER" id="PTHR14134">
    <property type="entry name" value="E3 UBIQUITIN-PROTEIN LIGASE RAD18"/>
    <property type="match status" value="1"/>
</dbReference>
<dbReference type="PANTHER" id="PTHR14134:SF2">
    <property type="entry name" value="E3 UBIQUITIN-PROTEIN LIGASE RAD18"/>
    <property type="match status" value="1"/>
</dbReference>
<dbReference type="PROSITE" id="PS50800">
    <property type="entry name" value="SAP"/>
    <property type="match status" value="1"/>
</dbReference>
<dbReference type="GO" id="GO:0006281">
    <property type="term" value="P:DNA repair"/>
    <property type="evidence" value="ECO:0007669"/>
    <property type="project" value="UniProtKB-KW"/>
</dbReference>
<evidence type="ECO:0000256" key="2">
    <source>
        <dbReference type="ARBA" id="ARBA00004123"/>
    </source>
</evidence>
<dbReference type="GO" id="GO:0097505">
    <property type="term" value="C:Rad6-Rad18 complex"/>
    <property type="evidence" value="ECO:0007669"/>
    <property type="project" value="TreeGrafter"/>
</dbReference>
<keyword evidence="14 17" id="KW-0234">DNA repair</keyword>
<keyword evidence="11 17" id="KW-0833">Ubl conjugation pathway</keyword>
<keyword evidence="22" id="KW-1185">Reference proteome</keyword>
<evidence type="ECO:0000256" key="12">
    <source>
        <dbReference type="ARBA" id="ARBA00022833"/>
    </source>
</evidence>
<dbReference type="InterPro" id="IPR001841">
    <property type="entry name" value="Znf_RING"/>
</dbReference>
<evidence type="ECO:0000313" key="22">
    <source>
        <dbReference type="Proteomes" id="UP000029964"/>
    </source>
</evidence>
<comment type="similarity">
    <text evidence="4 17">Belongs to the RAD18 family.</text>
</comment>
<dbReference type="InterPro" id="IPR013083">
    <property type="entry name" value="Znf_RING/FYVE/PHD"/>
</dbReference>
<evidence type="ECO:0000256" key="11">
    <source>
        <dbReference type="ARBA" id="ARBA00022786"/>
    </source>
</evidence>
<dbReference type="STRING" id="857340.A0A086SY82"/>
<evidence type="ECO:0000256" key="4">
    <source>
        <dbReference type="ARBA" id="ARBA00009506"/>
    </source>
</evidence>
<gene>
    <name evidence="21" type="ORF">ACRE_071840</name>
</gene>
<evidence type="ECO:0000256" key="14">
    <source>
        <dbReference type="ARBA" id="ARBA00023204"/>
    </source>
</evidence>
<dbReference type="GO" id="GO:0005634">
    <property type="term" value="C:nucleus"/>
    <property type="evidence" value="ECO:0007669"/>
    <property type="project" value="UniProtKB-SubCell"/>
</dbReference>
<dbReference type="SMART" id="SM00184">
    <property type="entry name" value="RING"/>
    <property type="match status" value="1"/>
</dbReference>
<proteinExistence type="inferred from homology"/>
<evidence type="ECO:0000256" key="5">
    <source>
        <dbReference type="ARBA" id="ARBA00012483"/>
    </source>
</evidence>
<dbReference type="GO" id="GO:0008270">
    <property type="term" value="F:zinc ion binding"/>
    <property type="evidence" value="ECO:0007669"/>
    <property type="project" value="UniProtKB-KW"/>
</dbReference>
<evidence type="ECO:0000256" key="3">
    <source>
        <dbReference type="ARBA" id="ARBA00004906"/>
    </source>
</evidence>
<dbReference type="PROSITE" id="PS50089">
    <property type="entry name" value="ZF_RING_2"/>
    <property type="match status" value="1"/>
</dbReference>
<sequence length="557" mass="61103">MAHDDVADSTDWLSTPLSALSTLESALRCQVCKDFYETPMITSCSHTFCSLCIRRALSADNKCPLCRASEQEIRLRSNWSMEEAVEAFKKARPAVLGLARSGTSVNRSPKRKADEVEDPEAQATPKARRLRSSARLSRNRGQAPSSYAPEAEEEEIIRVSDDDDDYVPEPGENDPYCFKRALTYNHTADGLVPCPMCNRRMKEWQVFAHVESCPGPSTEKEPPERSAATLQLGATQRQHNRSLERLPTLAYSMLKENALRKKMAELGISNQGPRNLLEKRHKEWVTLWNANCDAARPKSRAELLRDLDMWERTQGGRAPTTGRAVQNAALIKDKEFDGSAWAAKHDTSFRDLIASAKKSNAQARKKPEAELEQTSKEGSPGYYAIPQESMEGEGSMEPVVPQQPLASAPKDIQRMDYTMREEEAIRIPGEQSENAPREPSEAVEAPRPLLDGSGLSAAVEASGPLPGQPNVRKTEASRPSLGESGPSEPREASGPLPGQTNFGETGATRPPLGESGPSEPREASGHPPGEPNFGGTPDANEVSRSKNQVFRQPDAPV</sequence>
<feature type="domain" description="SAP" evidence="20">
    <location>
        <begin position="251"/>
        <end position="285"/>
    </location>
</feature>
<keyword evidence="15 17" id="KW-0539">Nucleus</keyword>
<keyword evidence="7 17" id="KW-0808">Transferase</keyword>
<evidence type="ECO:0000256" key="17">
    <source>
        <dbReference type="RuleBase" id="RU368093"/>
    </source>
</evidence>
<evidence type="ECO:0000256" key="16">
    <source>
        <dbReference type="PROSITE-ProRule" id="PRU00175"/>
    </source>
</evidence>
<dbReference type="AlphaFoldDB" id="A0A086SY82"/>
<keyword evidence="13 17" id="KW-0238">DNA-binding</keyword>
<dbReference type="InterPro" id="IPR039577">
    <property type="entry name" value="Rad18"/>
</dbReference>
<dbReference type="FunFam" id="3.30.40.10:FF:000172">
    <property type="entry name" value="E3 ubiquitin-protein ligase RAD18"/>
    <property type="match status" value="1"/>
</dbReference>
<protein>
    <recommendedName>
        <fullName evidence="6 17">Postreplication repair E3 ubiquitin-protein ligase RAD18</fullName>
        <ecNumber evidence="5 17">2.3.2.27</ecNumber>
    </recommendedName>
    <alternativeName>
        <fullName evidence="17">RING-type E3 ubiquitin transferase RAD18</fullName>
    </alternativeName>
</protein>
<dbReference type="InterPro" id="IPR004580">
    <property type="entry name" value="Rad18_fungi"/>
</dbReference>
<dbReference type="OrthoDB" id="9049620at2759"/>
<evidence type="ECO:0000259" key="19">
    <source>
        <dbReference type="PROSITE" id="PS50089"/>
    </source>
</evidence>
<dbReference type="SUPFAM" id="SSF57850">
    <property type="entry name" value="RING/U-box"/>
    <property type="match status" value="1"/>
</dbReference>
<evidence type="ECO:0000313" key="21">
    <source>
        <dbReference type="EMBL" id="KFH42064.1"/>
    </source>
</evidence>
<feature type="compositionally biased region" description="Basic and acidic residues" evidence="18">
    <location>
        <begin position="365"/>
        <end position="375"/>
    </location>
</feature>
<evidence type="ECO:0000256" key="8">
    <source>
        <dbReference type="ARBA" id="ARBA00022723"/>
    </source>
</evidence>
<evidence type="ECO:0000256" key="18">
    <source>
        <dbReference type="SAM" id="MobiDB-lite"/>
    </source>
</evidence>
<evidence type="ECO:0000259" key="20">
    <source>
        <dbReference type="PROSITE" id="PS50800"/>
    </source>
</evidence>
<dbReference type="NCBIfam" id="TIGR00599">
    <property type="entry name" value="rad18"/>
    <property type="match status" value="1"/>
</dbReference>
<keyword evidence="8 17" id="KW-0479">Metal-binding</keyword>
<dbReference type="GO" id="GO:0006513">
    <property type="term" value="P:protein monoubiquitination"/>
    <property type="evidence" value="ECO:0007669"/>
    <property type="project" value="InterPro"/>
</dbReference>
<keyword evidence="9 17" id="KW-0227">DNA damage</keyword>
<evidence type="ECO:0000256" key="7">
    <source>
        <dbReference type="ARBA" id="ARBA00022679"/>
    </source>
</evidence>
<evidence type="ECO:0000256" key="9">
    <source>
        <dbReference type="ARBA" id="ARBA00022763"/>
    </source>
</evidence>
<dbReference type="PROSITE" id="PS00518">
    <property type="entry name" value="ZF_RING_1"/>
    <property type="match status" value="1"/>
</dbReference>
<reference evidence="22" key="1">
    <citation type="journal article" date="2014" name="Genome Announc.">
        <title>Genome sequence and annotation of Acremonium chrysogenum, producer of the beta-lactam antibiotic cephalosporin C.</title>
        <authorList>
            <person name="Terfehr D."/>
            <person name="Dahlmann T.A."/>
            <person name="Specht T."/>
            <person name="Zadra I."/>
            <person name="Kuernsteiner H."/>
            <person name="Kueck U."/>
        </authorList>
    </citation>
    <scope>NUCLEOTIDE SEQUENCE [LARGE SCALE GENOMIC DNA]</scope>
    <source>
        <strain evidence="22">ATCC 11550 / CBS 779.69 / DSM 880 / IAM 14645 / JCM 23072 / IMI 49137</strain>
    </source>
</reference>
<keyword evidence="10 16" id="KW-0863">Zinc-finger</keyword>
<dbReference type="GO" id="GO:0061630">
    <property type="term" value="F:ubiquitin protein ligase activity"/>
    <property type="evidence" value="ECO:0007669"/>
    <property type="project" value="UniProtKB-UniRule"/>
</dbReference>
<keyword evidence="12 17" id="KW-0862">Zinc</keyword>
<comment type="caution">
    <text evidence="21">The sequence shown here is derived from an EMBL/GenBank/DDBJ whole genome shotgun (WGS) entry which is preliminary data.</text>
</comment>
<organism evidence="21 22">
    <name type="scientific">Hapsidospora chrysogenum (strain ATCC 11550 / CBS 779.69 / DSM 880 / IAM 14645 / JCM 23072 / IMI 49137)</name>
    <name type="common">Acremonium chrysogenum</name>
    <dbReference type="NCBI Taxonomy" id="857340"/>
    <lineage>
        <taxon>Eukaryota</taxon>
        <taxon>Fungi</taxon>
        <taxon>Dikarya</taxon>
        <taxon>Ascomycota</taxon>
        <taxon>Pezizomycotina</taxon>
        <taxon>Sordariomycetes</taxon>
        <taxon>Hypocreomycetidae</taxon>
        <taxon>Hypocreales</taxon>
        <taxon>Bionectriaceae</taxon>
        <taxon>Hapsidospora</taxon>
    </lineage>
</organism>
<evidence type="ECO:0000256" key="10">
    <source>
        <dbReference type="ARBA" id="ARBA00022771"/>
    </source>
</evidence>
<evidence type="ECO:0000256" key="1">
    <source>
        <dbReference type="ARBA" id="ARBA00000900"/>
    </source>
</evidence>
<feature type="compositionally biased region" description="Basic and acidic residues" evidence="18">
    <location>
        <begin position="411"/>
        <end position="425"/>
    </location>
</feature>
<name>A0A086SY82_HAPC1</name>
<dbReference type="HOGENOM" id="CLU_028491_1_1_1"/>
<comment type="catalytic activity">
    <reaction evidence="1 17">
        <text>S-ubiquitinyl-[E2 ubiquitin-conjugating enzyme]-L-cysteine + [acceptor protein]-L-lysine = [E2 ubiquitin-conjugating enzyme]-L-cysteine + N(6)-ubiquitinyl-[acceptor protein]-L-lysine.</text>
        <dbReference type="EC" id="2.3.2.27"/>
    </reaction>
</comment>
<dbReference type="EC" id="2.3.2.27" evidence="5 17"/>